<evidence type="ECO:0000256" key="2">
    <source>
        <dbReference type="ARBA" id="ARBA00023125"/>
    </source>
</evidence>
<dbReference type="GO" id="GO:0000976">
    <property type="term" value="F:transcription cis-regulatory region binding"/>
    <property type="evidence" value="ECO:0007669"/>
    <property type="project" value="TreeGrafter"/>
</dbReference>
<dbReference type="GO" id="GO:0003700">
    <property type="term" value="F:DNA-binding transcription factor activity"/>
    <property type="evidence" value="ECO:0007669"/>
    <property type="project" value="TreeGrafter"/>
</dbReference>
<name>A0A1R4INQ2_9ACTN</name>
<sequence>MGKVTMRDIAQVMGVSVMTVSNAFNRPDQLSAELRGRILARAAKMGYTGPNAVARQLREGRTRVFGVVVTQGVERVFEDPYQVILLGGLAAELEAAGANILLVGTGHDDVDPMMRVGVDGFVGMCTTHPMAAAASRRGLPLVTTDPMDGVDGWVSIDDRQAGLAIADHVRRLGHRRVTVVVEQTVPEHPCMVVQQPDHLLDLLQVLQADGIYDVWPRTLGVLEGLEGLDVDVVCSAGSSCRAGREAAAVVMDRQDRPTAVVALSDALALGVLDALRERGVVPGRDVSVTGFDDLPDAAAGLTTIRQPIRDKGRLLGQLLLGQTGGERHIVLDHELVVRSSTGPAPR</sequence>
<evidence type="ECO:0000313" key="5">
    <source>
        <dbReference type="EMBL" id="SJN21501.1"/>
    </source>
</evidence>
<proteinExistence type="predicted"/>
<dbReference type="EMBL" id="FUKQ01000011">
    <property type="protein sequence ID" value="SJN21501.1"/>
    <property type="molecule type" value="Genomic_DNA"/>
</dbReference>
<dbReference type="PROSITE" id="PS50932">
    <property type="entry name" value="HTH_LACI_2"/>
    <property type="match status" value="1"/>
</dbReference>
<dbReference type="AlphaFoldDB" id="A0A1R4INQ2"/>
<keyword evidence="2" id="KW-0238">DNA-binding</keyword>
<evidence type="ECO:0000313" key="6">
    <source>
        <dbReference type="Proteomes" id="UP000188342"/>
    </source>
</evidence>
<evidence type="ECO:0000256" key="3">
    <source>
        <dbReference type="ARBA" id="ARBA00023163"/>
    </source>
</evidence>
<protein>
    <submittedName>
        <fullName evidence="5">Transcriptional regulator, sugar-binding, putative</fullName>
    </submittedName>
</protein>
<dbReference type="Gene3D" id="1.10.260.40">
    <property type="entry name" value="lambda repressor-like DNA-binding domains"/>
    <property type="match status" value="1"/>
</dbReference>
<dbReference type="InterPro" id="IPR046335">
    <property type="entry name" value="LacI/GalR-like_sensor"/>
</dbReference>
<dbReference type="SUPFAM" id="SSF53822">
    <property type="entry name" value="Periplasmic binding protein-like I"/>
    <property type="match status" value="1"/>
</dbReference>
<dbReference type="InterPro" id="IPR028082">
    <property type="entry name" value="Peripla_BP_I"/>
</dbReference>
<dbReference type="CDD" id="cd01392">
    <property type="entry name" value="HTH_LacI"/>
    <property type="match status" value="1"/>
</dbReference>
<reference evidence="5 6" key="1">
    <citation type="submission" date="2017-02" db="EMBL/GenBank/DDBJ databases">
        <authorList>
            <person name="Peterson S.W."/>
        </authorList>
    </citation>
    <scope>NUCLEOTIDE SEQUENCE [LARGE SCALE GENOMIC DNA]</scope>
    <source>
        <strain evidence="5 6">LSP_Lj1</strain>
    </source>
</reference>
<dbReference type="Pfam" id="PF13377">
    <property type="entry name" value="Peripla_BP_3"/>
    <property type="match status" value="1"/>
</dbReference>
<keyword evidence="1" id="KW-0805">Transcription regulation</keyword>
<dbReference type="Proteomes" id="UP000188342">
    <property type="component" value="Unassembled WGS sequence"/>
</dbReference>
<dbReference type="InterPro" id="IPR010982">
    <property type="entry name" value="Lambda_DNA-bd_dom_sf"/>
</dbReference>
<dbReference type="InterPro" id="IPR000843">
    <property type="entry name" value="HTH_LacI"/>
</dbReference>
<evidence type="ECO:0000256" key="1">
    <source>
        <dbReference type="ARBA" id="ARBA00023015"/>
    </source>
</evidence>
<feature type="domain" description="HTH lacI-type" evidence="4">
    <location>
        <begin position="4"/>
        <end position="59"/>
    </location>
</feature>
<keyword evidence="6" id="KW-1185">Reference proteome</keyword>
<dbReference type="Pfam" id="PF00356">
    <property type="entry name" value="LacI"/>
    <property type="match status" value="1"/>
</dbReference>
<dbReference type="Gene3D" id="3.40.50.2300">
    <property type="match status" value="3"/>
</dbReference>
<evidence type="ECO:0000259" key="4">
    <source>
        <dbReference type="PROSITE" id="PS50932"/>
    </source>
</evidence>
<dbReference type="SMART" id="SM00354">
    <property type="entry name" value="HTH_LACI"/>
    <property type="match status" value="1"/>
</dbReference>
<keyword evidence="3" id="KW-0804">Transcription</keyword>
<dbReference type="PANTHER" id="PTHR30146">
    <property type="entry name" value="LACI-RELATED TRANSCRIPTIONAL REPRESSOR"/>
    <property type="match status" value="1"/>
</dbReference>
<dbReference type="STRING" id="1255658.FM114_02840"/>
<gene>
    <name evidence="5" type="ORF">FM114_02840</name>
</gene>
<dbReference type="SUPFAM" id="SSF47413">
    <property type="entry name" value="lambda repressor-like DNA-binding domains"/>
    <property type="match status" value="1"/>
</dbReference>
<organism evidence="5 6">
    <name type="scientific">Luteococcus japonicus LSP_Lj1</name>
    <dbReference type="NCBI Taxonomy" id="1255658"/>
    <lineage>
        <taxon>Bacteria</taxon>
        <taxon>Bacillati</taxon>
        <taxon>Actinomycetota</taxon>
        <taxon>Actinomycetes</taxon>
        <taxon>Propionibacteriales</taxon>
        <taxon>Propionibacteriaceae</taxon>
        <taxon>Luteococcus</taxon>
    </lineage>
</organism>
<accession>A0A1R4INQ2</accession>
<dbReference type="PANTHER" id="PTHR30146:SF138">
    <property type="entry name" value="TRANSCRIPTIONAL REGULATORY PROTEIN"/>
    <property type="match status" value="1"/>
</dbReference>